<dbReference type="AlphaFoldDB" id="A0AAV8ZI72"/>
<organism evidence="2 3">
    <name type="scientific">Aromia moschata</name>
    <dbReference type="NCBI Taxonomy" id="1265417"/>
    <lineage>
        <taxon>Eukaryota</taxon>
        <taxon>Metazoa</taxon>
        <taxon>Ecdysozoa</taxon>
        <taxon>Arthropoda</taxon>
        <taxon>Hexapoda</taxon>
        <taxon>Insecta</taxon>
        <taxon>Pterygota</taxon>
        <taxon>Neoptera</taxon>
        <taxon>Endopterygota</taxon>
        <taxon>Coleoptera</taxon>
        <taxon>Polyphaga</taxon>
        <taxon>Cucujiformia</taxon>
        <taxon>Chrysomeloidea</taxon>
        <taxon>Cerambycidae</taxon>
        <taxon>Cerambycinae</taxon>
        <taxon>Callichromatini</taxon>
        <taxon>Aromia</taxon>
    </lineage>
</organism>
<evidence type="ECO:0000313" key="2">
    <source>
        <dbReference type="EMBL" id="KAJ8963441.1"/>
    </source>
</evidence>
<sequence length="106" mass="11099">MLRRPIDGNGHFVGGGTRGTLDRPEEQEKAAMRSINKAIVGCNILIASYDSNLSLASSSKFSSYSSSSIASSSLWILMSSFFIASSSALKIISSTAALASSSINLC</sequence>
<comment type="caution">
    <text evidence="2">The sequence shown here is derived from an EMBL/GenBank/DDBJ whole genome shotgun (WGS) entry which is preliminary data.</text>
</comment>
<name>A0AAV8ZI72_9CUCU</name>
<accession>A0AAV8ZI72</accession>
<dbReference type="EMBL" id="JAPWTK010000001">
    <property type="protein sequence ID" value="KAJ8963441.1"/>
    <property type="molecule type" value="Genomic_DNA"/>
</dbReference>
<gene>
    <name evidence="2" type="ORF">NQ318_018921</name>
</gene>
<feature type="region of interest" description="Disordered" evidence="1">
    <location>
        <begin position="1"/>
        <end position="27"/>
    </location>
</feature>
<reference evidence="2" key="1">
    <citation type="journal article" date="2023" name="Insect Mol. Biol.">
        <title>Genome sequencing provides insights into the evolution of gene families encoding plant cell wall-degrading enzymes in longhorned beetles.</title>
        <authorList>
            <person name="Shin N.R."/>
            <person name="Okamura Y."/>
            <person name="Kirsch R."/>
            <person name="Pauchet Y."/>
        </authorList>
    </citation>
    <scope>NUCLEOTIDE SEQUENCE</scope>
    <source>
        <strain evidence="2">AMC_N1</strain>
    </source>
</reference>
<protein>
    <submittedName>
        <fullName evidence="2">Uncharacterized protein</fullName>
    </submittedName>
</protein>
<evidence type="ECO:0000256" key="1">
    <source>
        <dbReference type="SAM" id="MobiDB-lite"/>
    </source>
</evidence>
<proteinExistence type="predicted"/>
<keyword evidence="3" id="KW-1185">Reference proteome</keyword>
<evidence type="ECO:0000313" key="3">
    <source>
        <dbReference type="Proteomes" id="UP001162162"/>
    </source>
</evidence>
<dbReference type="Proteomes" id="UP001162162">
    <property type="component" value="Unassembled WGS sequence"/>
</dbReference>